<keyword evidence="4" id="KW-0677">Repeat</keyword>
<dbReference type="Proteomes" id="UP000315496">
    <property type="component" value="Chromosome 5"/>
</dbReference>
<dbReference type="PANTHER" id="PTHR43687">
    <property type="entry name" value="ADENYLYLSULFATE REDUCTASE, BETA SUBUNIT"/>
    <property type="match status" value="1"/>
</dbReference>
<dbReference type="Pfam" id="PF00037">
    <property type="entry name" value="Fer4"/>
    <property type="match status" value="1"/>
</dbReference>
<keyword evidence="10" id="KW-1185">Reference proteome</keyword>
<reference evidence="9 10" key="1">
    <citation type="submission" date="2019-05" db="EMBL/GenBank/DDBJ databases">
        <title>The compact genome of Giardia muris reveals important steps in the evolution of intestinal protozoan parasites.</title>
        <authorList>
            <person name="Xu F."/>
            <person name="Jimenez-Gonzalez A."/>
            <person name="Einarsson E."/>
            <person name="Astvaldsson A."/>
            <person name="Peirasmaki D."/>
            <person name="Eckmann L."/>
            <person name="Andersson J.O."/>
            <person name="Svard S.G."/>
            <person name="Jerlstrom-Hultqvist J."/>
        </authorList>
    </citation>
    <scope>NUCLEOTIDE SEQUENCE [LARGE SCALE GENOMIC DNA]</scope>
    <source>
        <strain evidence="9 10">Roberts-Thomson</strain>
    </source>
</reference>
<evidence type="ECO:0000256" key="7">
    <source>
        <dbReference type="ARBA" id="ARBA00023014"/>
    </source>
</evidence>
<dbReference type="SUPFAM" id="SSF54862">
    <property type="entry name" value="4Fe-4S ferredoxins"/>
    <property type="match status" value="1"/>
</dbReference>
<comment type="caution">
    <text evidence="9">The sequence shown here is derived from an EMBL/GenBank/DDBJ whole genome shotgun (WGS) entry which is preliminary data.</text>
</comment>
<evidence type="ECO:0000259" key="8">
    <source>
        <dbReference type="PROSITE" id="PS51379"/>
    </source>
</evidence>
<dbReference type="EMBL" id="VDLU01000005">
    <property type="protein sequence ID" value="TNJ26516.1"/>
    <property type="molecule type" value="Genomic_DNA"/>
</dbReference>
<sequence>MPVILDASKCCAMMECCEACPVDVFDFPPGSKVILVARPDACIECGQCVAACPSNALSL</sequence>
<dbReference type="InterPro" id="IPR017900">
    <property type="entry name" value="4Fe4S_Fe_S_CS"/>
</dbReference>
<dbReference type="PROSITE" id="PS51379">
    <property type="entry name" value="4FE4S_FER_2"/>
    <property type="match status" value="2"/>
</dbReference>
<evidence type="ECO:0000256" key="4">
    <source>
        <dbReference type="ARBA" id="ARBA00022737"/>
    </source>
</evidence>
<proteinExistence type="predicted"/>
<organism evidence="9 10">
    <name type="scientific">Giardia muris</name>
    <dbReference type="NCBI Taxonomy" id="5742"/>
    <lineage>
        <taxon>Eukaryota</taxon>
        <taxon>Metamonada</taxon>
        <taxon>Diplomonadida</taxon>
        <taxon>Hexamitidae</taxon>
        <taxon>Giardiinae</taxon>
        <taxon>Giardia</taxon>
    </lineage>
</organism>
<dbReference type="InterPro" id="IPR017896">
    <property type="entry name" value="4Fe4S_Fe-S-bd"/>
</dbReference>
<evidence type="ECO:0000256" key="5">
    <source>
        <dbReference type="ARBA" id="ARBA00022982"/>
    </source>
</evidence>
<name>A0A4Z1SLI7_GIAMU</name>
<evidence type="ECO:0000256" key="1">
    <source>
        <dbReference type="ARBA" id="ARBA00022448"/>
    </source>
</evidence>
<dbReference type="GO" id="GO:0051539">
    <property type="term" value="F:4 iron, 4 sulfur cluster binding"/>
    <property type="evidence" value="ECO:0007669"/>
    <property type="project" value="UniProtKB-KW"/>
</dbReference>
<keyword evidence="3" id="KW-0479">Metal-binding</keyword>
<dbReference type="OrthoDB" id="10248291at2759"/>
<dbReference type="InterPro" id="IPR050572">
    <property type="entry name" value="Fe-S_Ferredoxin"/>
</dbReference>
<accession>A0A4Z1SLI7</accession>
<keyword evidence="5" id="KW-0249">Electron transport</keyword>
<dbReference type="VEuPathDB" id="GiardiaDB:GMRT_10493"/>
<keyword evidence="1" id="KW-0813">Transport</keyword>
<evidence type="ECO:0000313" key="9">
    <source>
        <dbReference type="EMBL" id="TNJ26516.1"/>
    </source>
</evidence>
<evidence type="ECO:0000256" key="2">
    <source>
        <dbReference type="ARBA" id="ARBA00022485"/>
    </source>
</evidence>
<dbReference type="GO" id="GO:0046872">
    <property type="term" value="F:metal ion binding"/>
    <property type="evidence" value="ECO:0007669"/>
    <property type="project" value="UniProtKB-KW"/>
</dbReference>
<evidence type="ECO:0000256" key="3">
    <source>
        <dbReference type="ARBA" id="ARBA00022723"/>
    </source>
</evidence>
<gene>
    <name evidence="9" type="ORF">GMRT_10493</name>
</gene>
<dbReference type="PANTHER" id="PTHR43687:SF6">
    <property type="entry name" value="L-ASPARTATE SEMIALDEHYDE SULFURTRANSFERASE IRON-SULFUR SUBUNIT"/>
    <property type="match status" value="1"/>
</dbReference>
<evidence type="ECO:0000256" key="6">
    <source>
        <dbReference type="ARBA" id="ARBA00023004"/>
    </source>
</evidence>
<evidence type="ECO:0000313" key="10">
    <source>
        <dbReference type="Proteomes" id="UP000315496"/>
    </source>
</evidence>
<feature type="domain" description="4Fe-4S ferredoxin-type" evidence="8">
    <location>
        <begin position="32"/>
        <end position="59"/>
    </location>
</feature>
<keyword evidence="2" id="KW-0004">4Fe-4S</keyword>
<protein>
    <submittedName>
        <fullName evidence="9">Ferredoxin Fd1, Fd2</fullName>
    </submittedName>
</protein>
<dbReference type="Gene3D" id="3.30.70.20">
    <property type="match status" value="1"/>
</dbReference>
<dbReference type="PROSITE" id="PS00198">
    <property type="entry name" value="4FE4S_FER_1"/>
    <property type="match status" value="1"/>
</dbReference>
<dbReference type="AlphaFoldDB" id="A0A4Z1SLI7"/>
<feature type="domain" description="4Fe-4S ferredoxin-type" evidence="8">
    <location>
        <begin position="1"/>
        <end position="30"/>
    </location>
</feature>
<keyword evidence="7" id="KW-0411">Iron-sulfur</keyword>
<keyword evidence="6" id="KW-0408">Iron</keyword>